<comment type="subcellular location">
    <subcellularLocation>
        <location evidence="1 7">Cell membrane</location>
        <topology evidence="1 7">Multi-pass membrane protein</topology>
    </subcellularLocation>
</comment>
<evidence type="ECO:0000256" key="1">
    <source>
        <dbReference type="ARBA" id="ARBA00004651"/>
    </source>
</evidence>
<evidence type="ECO:0000256" key="2">
    <source>
        <dbReference type="ARBA" id="ARBA00022448"/>
    </source>
</evidence>
<dbReference type="PROSITE" id="PS50928">
    <property type="entry name" value="ABC_TM1"/>
    <property type="match status" value="1"/>
</dbReference>
<proteinExistence type="inferred from homology"/>
<name>A0A1G8QBS6_9RHOB</name>
<feature type="transmembrane region" description="Helical" evidence="7">
    <location>
        <begin position="233"/>
        <end position="255"/>
    </location>
</feature>
<dbReference type="OrthoDB" id="9783218at2"/>
<evidence type="ECO:0000256" key="3">
    <source>
        <dbReference type="ARBA" id="ARBA00022475"/>
    </source>
</evidence>
<feature type="domain" description="ABC transmembrane type-1" evidence="8">
    <location>
        <begin position="67"/>
        <end position="256"/>
    </location>
</feature>
<dbReference type="EMBL" id="FNEJ01000015">
    <property type="protein sequence ID" value="SDJ02013.1"/>
    <property type="molecule type" value="Genomic_DNA"/>
</dbReference>
<dbReference type="InterPro" id="IPR035906">
    <property type="entry name" value="MetI-like_sf"/>
</dbReference>
<feature type="transmembrane region" description="Helical" evidence="7">
    <location>
        <begin position="187"/>
        <end position="212"/>
    </location>
</feature>
<gene>
    <name evidence="9" type="ORF">SAMN04487993_101525</name>
</gene>
<evidence type="ECO:0000256" key="6">
    <source>
        <dbReference type="ARBA" id="ARBA00023136"/>
    </source>
</evidence>
<dbReference type="STRING" id="555512.SAMN04487993_101525"/>
<evidence type="ECO:0000256" key="4">
    <source>
        <dbReference type="ARBA" id="ARBA00022692"/>
    </source>
</evidence>
<dbReference type="InterPro" id="IPR000515">
    <property type="entry name" value="MetI-like"/>
</dbReference>
<dbReference type="Gene3D" id="1.10.3720.10">
    <property type="entry name" value="MetI-like"/>
    <property type="match status" value="1"/>
</dbReference>
<keyword evidence="5 7" id="KW-1133">Transmembrane helix</keyword>
<evidence type="ECO:0000313" key="10">
    <source>
        <dbReference type="Proteomes" id="UP000199093"/>
    </source>
</evidence>
<dbReference type="PANTHER" id="PTHR43386">
    <property type="entry name" value="OLIGOPEPTIDE TRANSPORT SYSTEM PERMEASE PROTEIN APPC"/>
    <property type="match status" value="1"/>
</dbReference>
<keyword evidence="4 7" id="KW-0812">Transmembrane</keyword>
<feature type="transmembrane region" description="Helical" evidence="7">
    <location>
        <begin position="73"/>
        <end position="94"/>
    </location>
</feature>
<keyword evidence="6 7" id="KW-0472">Membrane</keyword>
<reference evidence="10" key="1">
    <citation type="submission" date="2016-10" db="EMBL/GenBank/DDBJ databases">
        <authorList>
            <person name="Varghese N."/>
            <person name="Submissions S."/>
        </authorList>
    </citation>
    <scope>NUCLEOTIDE SEQUENCE [LARGE SCALE GENOMIC DNA]</scope>
    <source>
        <strain evidence="10">DSM 26424</strain>
    </source>
</reference>
<dbReference type="CDD" id="cd06261">
    <property type="entry name" value="TM_PBP2"/>
    <property type="match status" value="1"/>
</dbReference>
<sequence>MTGRLRLIAAAGLAAALILAVALASWGLGARGIAADFGARLLPPSPAHPFGTDHMGRDLLARSLHGLALSLRVGLAAAGLSALIAVAVTGLAGLGRRADAVAGFVTDVMLALPHLLLLLLLSFMLGGGTAAVILAIAVSHWPRLARILRGELRQVMAMPYVETSRALGRPRRFVLVHHVLPHLAPQLLVGVLLMFPHAILHEAGLTFLGFGLDPSRPATGVMLAEAMRHLGAGRWWLAVFPGAMLLALVLAFDLLGGSLRRLLSPAEVRL</sequence>
<evidence type="ECO:0000256" key="7">
    <source>
        <dbReference type="RuleBase" id="RU363032"/>
    </source>
</evidence>
<organism evidence="9 10">
    <name type="scientific">Salipiger marinus</name>
    <dbReference type="NCBI Taxonomy" id="555512"/>
    <lineage>
        <taxon>Bacteria</taxon>
        <taxon>Pseudomonadati</taxon>
        <taxon>Pseudomonadota</taxon>
        <taxon>Alphaproteobacteria</taxon>
        <taxon>Rhodobacterales</taxon>
        <taxon>Roseobacteraceae</taxon>
        <taxon>Salipiger</taxon>
    </lineage>
</organism>
<keyword evidence="10" id="KW-1185">Reference proteome</keyword>
<dbReference type="GO" id="GO:0005886">
    <property type="term" value="C:plasma membrane"/>
    <property type="evidence" value="ECO:0007669"/>
    <property type="project" value="UniProtKB-SubCell"/>
</dbReference>
<dbReference type="Proteomes" id="UP000199093">
    <property type="component" value="Unassembled WGS sequence"/>
</dbReference>
<evidence type="ECO:0000259" key="8">
    <source>
        <dbReference type="PROSITE" id="PS50928"/>
    </source>
</evidence>
<evidence type="ECO:0000313" key="9">
    <source>
        <dbReference type="EMBL" id="SDJ02013.1"/>
    </source>
</evidence>
<dbReference type="PANTHER" id="PTHR43386:SF23">
    <property type="entry name" value="ABC TRANSPORTER"/>
    <property type="match status" value="1"/>
</dbReference>
<keyword evidence="3" id="KW-1003">Cell membrane</keyword>
<dbReference type="AlphaFoldDB" id="A0A1G8QBS6"/>
<dbReference type="SUPFAM" id="SSF161098">
    <property type="entry name" value="MetI-like"/>
    <property type="match status" value="1"/>
</dbReference>
<evidence type="ECO:0000256" key="5">
    <source>
        <dbReference type="ARBA" id="ARBA00022989"/>
    </source>
</evidence>
<feature type="transmembrane region" description="Helical" evidence="7">
    <location>
        <begin position="115"/>
        <end position="138"/>
    </location>
</feature>
<keyword evidence="2 7" id="KW-0813">Transport</keyword>
<comment type="similarity">
    <text evidence="7">Belongs to the binding-protein-dependent transport system permease family.</text>
</comment>
<dbReference type="GO" id="GO:0055085">
    <property type="term" value="P:transmembrane transport"/>
    <property type="evidence" value="ECO:0007669"/>
    <property type="project" value="InterPro"/>
</dbReference>
<dbReference type="Pfam" id="PF00528">
    <property type="entry name" value="BPD_transp_1"/>
    <property type="match status" value="1"/>
</dbReference>
<accession>A0A1G8QBS6</accession>
<dbReference type="RefSeq" id="WP_089849145.1">
    <property type="nucleotide sequence ID" value="NZ_FNEJ01000015.1"/>
</dbReference>
<dbReference type="InterPro" id="IPR050366">
    <property type="entry name" value="BP-dependent_transpt_permease"/>
</dbReference>
<protein>
    <submittedName>
        <fullName evidence="9">Peptide/nickel transport system permease protein</fullName>
    </submittedName>
</protein>